<keyword evidence="3" id="KW-1185">Reference proteome</keyword>
<accession>A0AAP0NSD0</accession>
<dbReference type="AlphaFoldDB" id="A0AAP0NSD0"/>
<dbReference type="EMBL" id="JBBNAF010000009">
    <property type="protein sequence ID" value="KAK9114746.1"/>
    <property type="molecule type" value="Genomic_DNA"/>
</dbReference>
<sequence length="176" mass="19245">MSWPRGHMDSVEANVDVAERIAPSQKALFVLATSTWIYVDSPIGGTHIAPFENALSVYLVFFLARQGRRESLRRVFKEGEGRGRLKEQLCWCWREGGGDGEGFGQRDRPDDGDGGERRLTESGGGAKQGIEAGVSTSSGSREIHHCHKRRGEGCAEREARCAERGEGCADRPARGA</sequence>
<name>A0AAP0NSD0_9MAGN</name>
<dbReference type="Proteomes" id="UP001420932">
    <property type="component" value="Unassembled WGS sequence"/>
</dbReference>
<feature type="compositionally biased region" description="Basic and acidic residues" evidence="1">
    <location>
        <begin position="104"/>
        <end position="120"/>
    </location>
</feature>
<feature type="region of interest" description="Disordered" evidence="1">
    <location>
        <begin position="101"/>
        <end position="153"/>
    </location>
</feature>
<proteinExistence type="predicted"/>
<evidence type="ECO:0000256" key="1">
    <source>
        <dbReference type="SAM" id="MobiDB-lite"/>
    </source>
</evidence>
<reference evidence="2 3" key="1">
    <citation type="submission" date="2024-01" db="EMBL/GenBank/DDBJ databases">
        <title>Genome assemblies of Stephania.</title>
        <authorList>
            <person name="Yang L."/>
        </authorList>
    </citation>
    <scope>NUCLEOTIDE SEQUENCE [LARGE SCALE GENOMIC DNA]</scope>
    <source>
        <strain evidence="2">YNDBR</strain>
        <tissue evidence="2">Leaf</tissue>
    </source>
</reference>
<evidence type="ECO:0000313" key="3">
    <source>
        <dbReference type="Proteomes" id="UP001420932"/>
    </source>
</evidence>
<gene>
    <name evidence="2" type="ORF">Syun_021543</name>
</gene>
<evidence type="ECO:0000313" key="2">
    <source>
        <dbReference type="EMBL" id="KAK9114746.1"/>
    </source>
</evidence>
<protein>
    <submittedName>
        <fullName evidence="2">Uncharacterized protein</fullName>
    </submittedName>
</protein>
<organism evidence="2 3">
    <name type="scientific">Stephania yunnanensis</name>
    <dbReference type="NCBI Taxonomy" id="152371"/>
    <lineage>
        <taxon>Eukaryota</taxon>
        <taxon>Viridiplantae</taxon>
        <taxon>Streptophyta</taxon>
        <taxon>Embryophyta</taxon>
        <taxon>Tracheophyta</taxon>
        <taxon>Spermatophyta</taxon>
        <taxon>Magnoliopsida</taxon>
        <taxon>Ranunculales</taxon>
        <taxon>Menispermaceae</taxon>
        <taxon>Menispermoideae</taxon>
        <taxon>Cissampelideae</taxon>
        <taxon>Stephania</taxon>
    </lineage>
</organism>
<comment type="caution">
    <text evidence="2">The sequence shown here is derived from an EMBL/GenBank/DDBJ whole genome shotgun (WGS) entry which is preliminary data.</text>
</comment>